<dbReference type="GO" id="GO:0008239">
    <property type="term" value="F:dipeptidyl-peptidase activity"/>
    <property type="evidence" value="ECO:0007669"/>
    <property type="project" value="TreeGrafter"/>
</dbReference>
<dbReference type="EMBL" id="FMYP01000017">
    <property type="protein sequence ID" value="SDC10748.1"/>
    <property type="molecule type" value="Genomic_DNA"/>
</dbReference>
<dbReference type="RefSeq" id="WP_092437107.1">
    <property type="nucleotide sequence ID" value="NZ_FMYP01000017.1"/>
</dbReference>
<dbReference type="AlphaFoldDB" id="A0A1G6IW90"/>
<name>A0A1G6IW90_9BACT</name>
<dbReference type="STRING" id="1640674.SAMN05216323_101746"/>
<keyword evidence="3" id="KW-0378">Hydrolase</keyword>
<organism evidence="4 5">
    <name type="scientific">Williamwhitmania taraxaci</name>
    <dbReference type="NCBI Taxonomy" id="1640674"/>
    <lineage>
        <taxon>Bacteria</taxon>
        <taxon>Pseudomonadati</taxon>
        <taxon>Bacteroidota</taxon>
        <taxon>Bacteroidia</taxon>
        <taxon>Bacteroidales</taxon>
        <taxon>Williamwhitmaniaceae</taxon>
        <taxon>Williamwhitmania</taxon>
    </lineage>
</organism>
<evidence type="ECO:0000313" key="5">
    <source>
        <dbReference type="Proteomes" id="UP000199452"/>
    </source>
</evidence>
<dbReference type="OrthoDB" id="3979391at2"/>
<dbReference type="PANTHER" id="PTHR11010:SF38">
    <property type="entry name" value="LYSOSOMAL PRO-X CARBOXYPEPTIDASE"/>
    <property type="match status" value="1"/>
</dbReference>
<dbReference type="InterPro" id="IPR008761">
    <property type="entry name" value="Peptidase_S37"/>
</dbReference>
<evidence type="ECO:0000256" key="1">
    <source>
        <dbReference type="ARBA" id="ARBA00022670"/>
    </source>
</evidence>
<keyword evidence="5" id="KW-1185">Reference proteome</keyword>
<gene>
    <name evidence="4" type="ORF">SAMN05216323_101746</name>
</gene>
<dbReference type="Gene3D" id="3.40.50.1820">
    <property type="entry name" value="alpha/beta hydrolase"/>
    <property type="match status" value="2"/>
</dbReference>
<dbReference type="GO" id="GO:0006508">
    <property type="term" value="P:proteolysis"/>
    <property type="evidence" value="ECO:0007669"/>
    <property type="project" value="UniProtKB-KW"/>
</dbReference>
<evidence type="ECO:0000256" key="2">
    <source>
        <dbReference type="ARBA" id="ARBA00022729"/>
    </source>
</evidence>
<evidence type="ECO:0000313" key="4">
    <source>
        <dbReference type="EMBL" id="SDC10748.1"/>
    </source>
</evidence>
<protein>
    <submittedName>
        <fullName evidence="4">PS-10 peptidase S37</fullName>
    </submittedName>
</protein>
<dbReference type="Proteomes" id="UP000199452">
    <property type="component" value="Unassembled WGS sequence"/>
</dbReference>
<dbReference type="PANTHER" id="PTHR11010">
    <property type="entry name" value="PROTEASE S28 PRO-X CARBOXYPEPTIDASE-RELATED"/>
    <property type="match status" value="1"/>
</dbReference>
<dbReference type="Pfam" id="PF05576">
    <property type="entry name" value="Peptidase_S37"/>
    <property type="match status" value="1"/>
</dbReference>
<keyword evidence="1" id="KW-0645">Protease</keyword>
<dbReference type="InterPro" id="IPR029058">
    <property type="entry name" value="AB_hydrolase_fold"/>
</dbReference>
<accession>A0A1G6IW90</accession>
<evidence type="ECO:0000256" key="3">
    <source>
        <dbReference type="ARBA" id="ARBA00022801"/>
    </source>
</evidence>
<proteinExistence type="predicted"/>
<keyword evidence="2" id="KW-0732">Signal</keyword>
<sequence>MKKIIAPFLLLGLFVILISAKPIPQTPEEILSQISFVDSFSRIKNDSTMFASTYVVWFKMPIDHNDPNSPTFPLKGYYSHRDFNKPMVVVIDGYAMYTSRPNELSRILGSNQLTIEHRFFDQSRPKDSIPWSKLTIRQAAADEHQIIQAFKQYYHKKWASTGISKSGQTTIFHRRFYPNDVDVSVPYVAPLNQSNEEPRVYSFLQKVGTAETRAKIYQYQLELFKNKATILPLFKKLAETKGWKFSMGIERAYDLSVLEYSFAFWQWGTPVDSIPAKGSSAKILFKHFADVNPFTFFEDGEVETSRPFFYQAMTEMGMYGYDIKPFNQYLKDTANITFGFTMPKGYAPVFRPESMRDIDRWVKDSGNYMLYIYGQNDAWSSTAVEPGTKTNAVKMVNPGGSHGTRIRSFPQPMQDSIYTVLGKWMDVDLSTFKKTNTK</sequence>
<dbReference type="ESTHER" id="9bact-a0a1g6iw90">
    <property type="family name" value="Peptidase_S37"/>
</dbReference>
<reference evidence="4 5" key="1">
    <citation type="submission" date="2016-09" db="EMBL/GenBank/DDBJ databases">
        <authorList>
            <person name="Capua I."/>
            <person name="De Benedictis P."/>
            <person name="Joannis T."/>
            <person name="Lombin L.H."/>
            <person name="Cattoli G."/>
        </authorList>
    </citation>
    <scope>NUCLEOTIDE SEQUENCE [LARGE SCALE GENOMIC DNA]</scope>
    <source>
        <strain evidence="4 5">A7P-90m</strain>
    </source>
</reference>